<proteinExistence type="predicted"/>
<dbReference type="GO" id="GO:0000160">
    <property type="term" value="P:phosphorelay signal transduction system"/>
    <property type="evidence" value="ECO:0007669"/>
    <property type="project" value="UniProtKB-KW"/>
</dbReference>
<dbReference type="PROSITE" id="PS50110">
    <property type="entry name" value="RESPONSE_REGULATORY"/>
    <property type="match status" value="1"/>
</dbReference>
<dbReference type="PANTHER" id="PTHR44591">
    <property type="entry name" value="STRESS RESPONSE REGULATOR PROTEIN 1"/>
    <property type="match status" value="1"/>
</dbReference>
<dbReference type="EMBL" id="MEVI01000002">
    <property type="protein sequence ID" value="OGC55440.1"/>
    <property type="molecule type" value="Genomic_DNA"/>
</dbReference>
<dbReference type="SUPFAM" id="SSF52172">
    <property type="entry name" value="CheY-like"/>
    <property type="match status" value="1"/>
</dbReference>
<keyword evidence="2" id="KW-0902">Two-component regulatory system</keyword>
<dbReference type="Pfam" id="PF00072">
    <property type="entry name" value="Response_reg"/>
    <property type="match status" value="1"/>
</dbReference>
<dbReference type="Proteomes" id="UP000176504">
    <property type="component" value="Unassembled WGS sequence"/>
</dbReference>
<evidence type="ECO:0000313" key="5">
    <source>
        <dbReference type="EMBL" id="OGC55440.1"/>
    </source>
</evidence>
<keyword evidence="1 3" id="KW-0597">Phosphoprotein</keyword>
<evidence type="ECO:0000256" key="2">
    <source>
        <dbReference type="ARBA" id="ARBA00023012"/>
    </source>
</evidence>
<dbReference type="Gene3D" id="3.40.50.2300">
    <property type="match status" value="1"/>
</dbReference>
<dbReference type="InterPro" id="IPR050595">
    <property type="entry name" value="Bact_response_regulator"/>
</dbReference>
<dbReference type="InterPro" id="IPR011006">
    <property type="entry name" value="CheY-like_superfamily"/>
</dbReference>
<evidence type="ECO:0000256" key="3">
    <source>
        <dbReference type="PROSITE-ProRule" id="PRU00169"/>
    </source>
</evidence>
<reference evidence="5 6" key="1">
    <citation type="journal article" date="2016" name="Nat. Commun.">
        <title>Thousands of microbial genomes shed light on interconnected biogeochemical processes in an aquifer system.</title>
        <authorList>
            <person name="Anantharaman K."/>
            <person name="Brown C.T."/>
            <person name="Hug L.A."/>
            <person name="Sharon I."/>
            <person name="Castelle C.J."/>
            <person name="Probst A.J."/>
            <person name="Thomas B.C."/>
            <person name="Singh A."/>
            <person name="Wilkins M.J."/>
            <person name="Karaoz U."/>
            <person name="Brodie E.L."/>
            <person name="Williams K.H."/>
            <person name="Hubbard S.S."/>
            <person name="Banfield J.F."/>
        </authorList>
    </citation>
    <scope>NUCLEOTIDE SEQUENCE [LARGE SCALE GENOMIC DNA]</scope>
</reference>
<sequence length="133" mass="14702">MGKKVILIVEDEANIREVYSEVLKTDYDVIESSDGEDGLVKAMEGKWDLMLLDIMLPKRDGLEILSRIKKDVILKGKPVVLLTNLGRDSIIKEGYNLGASGYLVKSEINPGDVAATVRRILEEVQNDQISGSV</sequence>
<gene>
    <name evidence="5" type="ORF">A3A78_00585</name>
</gene>
<evidence type="ECO:0000313" key="6">
    <source>
        <dbReference type="Proteomes" id="UP000176504"/>
    </source>
</evidence>
<dbReference type="CDD" id="cd17574">
    <property type="entry name" value="REC_OmpR"/>
    <property type="match status" value="1"/>
</dbReference>
<accession>A0A1F4VES8</accession>
<name>A0A1F4VES8_UNCKA</name>
<evidence type="ECO:0000259" key="4">
    <source>
        <dbReference type="PROSITE" id="PS50110"/>
    </source>
</evidence>
<feature type="domain" description="Response regulatory" evidence="4">
    <location>
        <begin position="5"/>
        <end position="120"/>
    </location>
</feature>
<dbReference type="PANTHER" id="PTHR44591:SF14">
    <property type="entry name" value="PROTEIN PILG"/>
    <property type="match status" value="1"/>
</dbReference>
<comment type="caution">
    <text evidence="5">The sequence shown here is derived from an EMBL/GenBank/DDBJ whole genome shotgun (WGS) entry which is preliminary data.</text>
</comment>
<dbReference type="AlphaFoldDB" id="A0A1F4VES8"/>
<dbReference type="SMART" id="SM00448">
    <property type="entry name" value="REC"/>
    <property type="match status" value="1"/>
</dbReference>
<evidence type="ECO:0000256" key="1">
    <source>
        <dbReference type="ARBA" id="ARBA00022553"/>
    </source>
</evidence>
<organism evidence="5 6">
    <name type="scientific">candidate division WWE3 bacterium RIFCSPLOWO2_01_FULL_41_18</name>
    <dbReference type="NCBI Taxonomy" id="1802625"/>
    <lineage>
        <taxon>Bacteria</taxon>
        <taxon>Katanobacteria</taxon>
    </lineage>
</organism>
<protein>
    <recommendedName>
        <fullName evidence="4">Response regulatory domain-containing protein</fullName>
    </recommendedName>
</protein>
<feature type="modified residue" description="4-aspartylphosphate" evidence="3">
    <location>
        <position position="53"/>
    </location>
</feature>
<dbReference type="InterPro" id="IPR001789">
    <property type="entry name" value="Sig_transdc_resp-reg_receiver"/>
</dbReference>